<dbReference type="Pfam" id="PF11199">
    <property type="entry name" value="DUF2891"/>
    <property type="match status" value="1"/>
</dbReference>
<accession>A0ABU5GVX5</accession>
<dbReference type="Proteomes" id="UP001291309">
    <property type="component" value="Unassembled WGS sequence"/>
</dbReference>
<feature type="signal peptide" evidence="1">
    <location>
        <begin position="1"/>
        <end position="16"/>
    </location>
</feature>
<gene>
    <name evidence="2" type="ORF">SYV04_01315</name>
</gene>
<keyword evidence="1" id="KW-0732">Signal</keyword>
<protein>
    <submittedName>
        <fullName evidence="2">DUF2891 domain-containing protein</fullName>
    </submittedName>
</protein>
<organism evidence="2 3">
    <name type="scientific">Hyalangium rubrum</name>
    <dbReference type="NCBI Taxonomy" id="3103134"/>
    <lineage>
        <taxon>Bacteria</taxon>
        <taxon>Pseudomonadati</taxon>
        <taxon>Myxococcota</taxon>
        <taxon>Myxococcia</taxon>
        <taxon>Myxococcales</taxon>
        <taxon>Cystobacterineae</taxon>
        <taxon>Archangiaceae</taxon>
        <taxon>Hyalangium</taxon>
    </lineage>
</organism>
<evidence type="ECO:0000313" key="3">
    <source>
        <dbReference type="Proteomes" id="UP001291309"/>
    </source>
</evidence>
<evidence type="ECO:0000256" key="1">
    <source>
        <dbReference type="SAM" id="SignalP"/>
    </source>
</evidence>
<keyword evidence="3" id="KW-1185">Reference proteome</keyword>
<proteinExistence type="predicted"/>
<evidence type="ECO:0000313" key="2">
    <source>
        <dbReference type="EMBL" id="MDY7224994.1"/>
    </source>
</evidence>
<feature type="chain" id="PRO_5046315743" evidence="1">
    <location>
        <begin position="17"/>
        <end position="366"/>
    </location>
</feature>
<comment type="caution">
    <text evidence="2">The sequence shown here is derived from an EMBL/GenBank/DDBJ whole genome shotgun (WGS) entry which is preliminary data.</text>
</comment>
<reference evidence="2 3" key="1">
    <citation type="submission" date="2023-12" db="EMBL/GenBank/DDBJ databases">
        <title>the genome sequence of Hyalangium sp. s54d21.</title>
        <authorList>
            <person name="Zhang X."/>
        </authorList>
    </citation>
    <scope>NUCLEOTIDE SEQUENCE [LARGE SCALE GENOMIC DNA]</scope>
    <source>
        <strain evidence="3">s54d21</strain>
    </source>
</reference>
<dbReference type="RefSeq" id="WP_321543718.1">
    <property type="nucleotide sequence ID" value="NZ_JAXIVS010000001.1"/>
</dbReference>
<sequence length="366" mass="40404">MTLLLVLSFSAMVTTASPPPPSDFTAEAATRFAELALGCVHKEYPNKIAHVLSSDADARPPRELTPAFYGCYDWHSAVHGHWLLARLARTFPEAPFTPRARAALARSLTPANIEVEVRYINGPGRVSFERPYGLAWLLQLAAELREWDDPQAREWAAALKPLEAASAGRIQQWLPKLTRPIRVGEHDQTAFAFGLILDWARLSGEREMEQLLTQRVEAYYGKDRRCPLAYEPGGQDFLSPCIAEADLMRRVLPPARFATWLRDFMPELPANGSGAWLEPAVVSDPSDPKLAHLDGLNLSRAWMLEGIASGLPPADKRLGALRAAAQRHREAGLKAVTGAHYEGGHWLGSFAVYLTTGRGLPPPRKP</sequence>
<name>A0ABU5GVX5_9BACT</name>
<dbReference type="InterPro" id="IPR021365">
    <property type="entry name" value="DUF2891"/>
</dbReference>
<dbReference type="EMBL" id="JAXIVS010000001">
    <property type="protein sequence ID" value="MDY7224994.1"/>
    <property type="molecule type" value="Genomic_DNA"/>
</dbReference>